<evidence type="ECO:0000256" key="1">
    <source>
        <dbReference type="SAM" id="Coils"/>
    </source>
</evidence>
<dbReference type="OrthoDB" id="6193588at2759"/>
<evidence type="ECO:0000256" key="2">
    <source>
        <dbReference type="SAM" id="Phobius"/>
    </source>
</evidence>
<evidence type="ECO:0000313" key="4">
    <source>
        <dbReference type="Proteomes" id="UP000694844"/>
    </source>
</evidence>
<keyword evidence="2" id="KW-1133">Transmembrane helix</keyword>
<dbReference type="RefSeq" id="XP_022289555.1">
    <property type="nucleotide sequence ID" value="XM_022433847.1"/>
</dbReference>
<reference evidence="5" key="1">
    <citation type="submission" date="2025-08" db="UniProtKB">
        <authorList>
            <consortium name="RefSeq"/>
        </authorList>
    </citation>
    <scope>IDENTIFICATION</scope>
    <source>
        <tissue evidence="5">Whole sample</tissue>
    </source>
</reference>
<accession>A0A8B8AEE6</accession>
<dbReference type="GeneID" id="111101378"/>
<keyword evidence="1" id="KW-0175">Coiled coil</keyword>
<keyword evidence="3" id="KW-0732">Signal</keyword>
<feature type="coiled-coil region" evidence="1">
    <location>
        <begin position="47"/>
        <end position="74"/>
    </location>
</feature>
<protein>
    <submittedName>
        <fullName evidence="5">Uncharacterized protein LOC111101378</fullName>
    </submittedName>
</protein>
<evidence type="ECO:0000256" key="3">
    <source>
        <dbReference type="SAM" id="SignalP"/>
    </source>
</evidence>
<keyword evidence="2" id="KW-0472">Membrane</keyword>
<feature type="signal peptide" evidence="3">
    <location>
        <begin position="1"/>
        <end position="21"/>
    </location>
</feature>
<keyword evidence="4" id="KW-1185">Reference proteome</keyword>
<sequence>MRTSFLLFLLIVSFLPFHSAALSFSVILQAAKSALTFIETIVDVFTTSEEEKQLEDLTKEMSSLKQNLRTELNSLLATLHENSYKTVLTVHTDKIESCEKDYFNYVSSSSNATLNYLKKCNNIIDSVRTLSKYLYGEAIFASPPLFDLYKDKGVCDGYAIDNIFKYLFADLVVGCTIASTIELLEHGPNMKLYENDCKHRMSKVKEYVKSLYHDCAISSCKTFHKRVQELVMDSSPTSPKDLYENLSGIYPWFNFLVFQFSLGGKATASGNFSIAYDGGHWISRYQYDIFFFDANLQIKKEKEIYPLTIEVHEKFYVGHYFGKSIMAESMAAGSTFRIFQGFAQKTNNLFSCNTGSSGNVVYIRGEESSENRNIGTSDTLFPRVSVLYCILCFVFVLVN</sequence>
<keyword evidence="2" id="KW-0812">Transmembrane</keyword>
<feature type="transmembrane region" description="Helical" evidence="2">
    <location>
        <begin position="380"/>
        <end position="398"/>
    </location>
</feature>
<dbReference type="Proteomes" id="UP000694844">
    <property type="component" value="Chromosome 6"/>
</dbReference>
<dbReference type="AlphaFoldDB" id="A0A8B8AEE6"/>
<proteinExistence type="predicted"/>
<name>A0A8B8AEE6_CRAVI</name>
<evidence type="ECO:0000313" key="5">
    <source>
        <dbReference type="RefSeq" id="XP_022289555.1"/>
    </source>
</evidence>
<dbReference type="KEGG" id="cvn:111101378"/>
<gene>
    <name evidence="5" type="primary">LOC111101378</name>
</gene>
<feature type="chain" id="PRO_5034365428" evidence="3">
    <location>
        <begin position="22"/>
        <end position="399"/>
    </location>
</feature>
<organism evidence="4 5">
    <name type="scientific">Crassostrea virginica</name>
    <name type="common">Eastern oyster</name>
    <dbReference type="NCBI Taxonomy" id="6565"/>
    <lineage>
        <taxon>Eukaryota</taxon>
        <taxon>Metazoa</taxon>
        <taxon>Spiralia</taxon>
        <taxon>Lophotrochozoa</taxon>
        <taxon>Mollusca</taxon>
        <taxon>Bivalvia</taxon>
        <taxon>Autobranchia</taxon>
        <taxon>Pteriomorphia</taxon>
        <taxon>Ostreida</taxon>
        <taxon>Ostreoidea</taxon>
        <taxon>Ostreidae</taxon>
        <taxon>Crassostrea</taxon>
    </lineage>
</organism>